<gene>
    <name evidence="5" type="ORF">Poli38472_000260</name>
</gene>
<accession>A0A8K1CCP7</accession>
<reference evidence="5" key="1">
    <citation type="submission" date="2019-03" db="EMBL/GenBank/DDBJ databases">
        <title>Long read genome sequence of the mycoparasitic Pythium oligandrum ATCC 38472 isolated from sugarbeet rhizosphere.</title>
        <authorList>
            <person name="Gaulin E."/>
        </authorList>
    </citation>
    <scope>NUCLEOTIDE SEQUENCE</scope>
    <source>
        <strain evidence="5">ATCC 38472_TT</strain>
    </source>
</reference>
<comment type="cofactor">
    <cofactor evidence="1">
        <name>FMN</name>
        <dbReference type="ChEBI" id="CHEBI:58210"/>
    </cofactor>
</comment>
<protein>
    <recommendedName>
        <fullName evidence="4">NADH:flavin oxidoreductase/NADH oxidase N-terminal domain-containing protein</fullName>
    </recommendedName>
</protein>
<dbReference type="Gene3D" id="3.20.20.70">
    <property type="entry name" value="Aldolase class I"/>
    <property type="match status" value="1"/>
</dbReference>
<dbReference type="CDD" id="cd02933">
    <property type="entry name" value="OYE_like_FMN"/>
    <property type="match status" value="1"/>
</dbReference>
<dbReference type="EMBL" id="SPLM01000108">
    <property type="protein sequence ID" value="TMW60218.1"/>
    <property type="molecule type" value="Genomic_DNA"/>
</dbReference>
<sequence length="378" mass="41983">MTTFTPKLFTHITLGGKKDPIQLQHRLAMAPLTRLRAGDSGVQPDYAATYYRQRSTPGGLIIAEATNITPTARGFLGSPGIFNQDQIDAWKPITKAVHDEGGVIFLQLWHTGRFSHPSLQPGNVLPVSSSTNLPLDENRTVPTMDGRLPLVTPRALEASEIPLIAQDYRKAAENAIAAGFDGVEIHAANGFLLEQFLFDGPNTRTDQYGGSVENRARFLFEVIEEILKSIDSSKLAVRVSPYNKPCTQRDSNPEATYKYVFEKLNDYDLAYAHIVEPRGFHYENEWAPKEGSTAFFRPFYKGVFVTASGYERDSAMGVVESGVADIVAIGRNFISNPDLVKRFKLNTPLNAYVRDTFYGPDEKGYTDYPFLSEAESTP</sequence>
<dbReference type="InterPro" id="IPR013785">
    <property type="entry name" value="Aldolase_TIM"/>
</dbReference>
<dbReference type="SUPFAM" id="SSF51395">
    <property type="entry name" value="FMN-linked oxidoreductases"/>
    <property type="match status" value="1"/>
</dbReference>
<dbReference type="InterPro" id="IPR045247">
    <property type="entry name" value="Oye-like"/>
</dbReference>
<evidence type="ECO:0000256" key="1">
    <source>
        <dbReference type="ARBA" id="ARBA00001917"/>
    </source>
</evidence>
<dbReference type="FunFam" id="3.20.20.70:FF:000059">
    <property type="entry name" value="N-ethylmaleimide reductase, FMN-linked"/>
    <property type="match status" value="1"/>
</dbReference>
<feature type="domain" description="NADH:flavin oxidoreductase/NADH oxidase N-terminal" evidence="4">
    <location>
        <begin position="7"/>
        <end position="349"/>
    </location>
</feature>
<evidence type="ECO:0000313" key="6">
    <source>
        <dbReference type="Proteomes" id="UP000794436"/>
    </source>
</evidence>
<dbReference type="GO" id="GO:0010181">
    <property type="term" value="F:FMN binding"/>
    <property type="evidence" value="ECO:0007669"/>
    <property type="project" value="InterPro"/>
</dbReference>
<evidence type="ECO:0000256" key="3">
    <source>
        <dbReference type="ARBA" id="ARBA00023002"/>
    </source>
</evidence>
<dbReference type="OrthoDB" id="148713at2759"/>
<dbReference type="Proteomes" id="UP000794436">
    <property type="component" value="Unassembled WGS sequence"/>
</dbReference>
<evidence type="ECO:0000256" key="2">
    <source>
        <dbReference type="ARBA" id="ARBA00005979"/>
    </source>
</evidence>
<dbReference type="InterPro" id="IPR001155">
    <property type="entry name" value="OxRdtase_FMN_N"/>
</dbReference>
<keyword evidence="6" id="KW-1185">Reference proteome</keyword>
<evidence type="ECO:0000313" key="5">
    <source>
        <dbReference type="EMBL" id="TMW60218.1"/>
    </source>
</evidence>
<dbReference type="PANTHER" id="PTHR22893">
    <property type="entry name" value="NADH OXIDOREDUCTASE-RELATED"/>
    <property type="match status" value="1"/>
</dbReference>
<dbReference type="GO" id="GO:0005829">
    <property type="term" value="C:cytosol"/>
    <property type="evidence" value="ECO:0007669"/>
    <property type="project" value="UniProtKB-ARBA"/>
</dbReference>
<organism evidence="5 6">
    <name type="scientific">Pythium oligandrum</name>
    <name type="common">Mycoparasitic fungus</name>
    <dbReference type="NCBI Taxonomy" id="41045"/>
    <lineage>
        <taxon>Eukaryota</taxon>
        <taxon>Sar</taxon>
        <taxon>Stramenopiles</taxon>
        <taxon>Oomycota</taxon>
        <taxon>Peronosporomycetes</taxon>
        <taxon>Pythiales</taxon>
        <taxon>Pythiaceae</taxon>
        <taxon>Pythium</taxon>
    </lineage>
</organism>
<proteinExistence type="inferred from homology"/>
<evidence type="ECO:0000259" key="4">
    <source>
        <dbReference type="Pfam" id="PF00724"/>
    </source>
</evidence>
<keyword evidence="3" id="KW-0560">Oxidoreductase</keyword>
<dbReference type="PANTHER" id="PTHR22893:SF91">
    <property type="entry name" value="NADPH DEHYDROGENASE 2-RELATED"/>
    <property type="match status" value="1"/>
</dbReference>
<name>A0A8K1CCP7_PYTOL</name>
<dbReference type="AlphaFoldDB" id="A0A8K1CCP7"/>
<comment type="caution">
    <text evidence="5">The sequence shown here is derived from an EMBL/GenBank/DDBJ whole genome shotgun (WGS) entry which is preliminary data.</text>
</comment>
<dbReference type="GO" id="GO:0016628">
    <property type="term" value="F:oxidoreductase activity, acting on the CH-CH group of donors, NAD or NADP as acceptor"/>
    <property type="evidence" value="ECO:0007669"/>
    <property type="project" value="UniProtKB-ARBA"/>
</dbReference>
<comment type="similarity">
    <text evidence="2">Belongs to the NADH:flavin oxidoreductase/NADH oxidase family.</text>
</comment>
<dbReference type="Pfam" id="PF00724">
    <property type="entry name" value="Oxidored_FMN"/>
    <property type="match status" value="1"/>
</dbReference>